<feature type="binding site" evidence="5">
    <location>
        <begin position="10"/>
        <end position="15"/>
    </location>
    <ligand>
        <name>ATP</name>
        <dbReference type="ChEBI" id="CHEBI:30616"/>
    </ligand>
</feature>
<dbReference type="HAMAP" id="MF_00376">
    <property type="entry name" value="Dephospho_CoA_kinase"/>
    <property type="match status" value="1"/>
</dbReference>
<dbReference type="Proteomes" id="UP000199200">
    <property type="component" value="Unassembled WGS sequence"/>
</dbReference>
<dbReference type="PANTHER" id="PTHR10695:SF46">
    <property type="entry name" value="BIFUNCTIONAL COENZYME A SYNTHASE-RELATED"/>
    <property type="match status" value="1"/>
</dbReference>
<evidence type="ECO:0000256" key="5">
    <source>
        <dbReference type="HAMAP-Rule" id="MF_00376"/>
    </source>
</evidence>
<reference evidence="8" key="1">
    <citation type="submission" date="2016-10" db="EMBL/GenBank/DDBJ databases">
        <authorList>
            <person name="Varghese N."/>
            <person name="Submissions S."/>
        </authorList>
    </citation>
    <scope>NUCLEOTIDE SEQUENCE [LARGE SCALE GENOMIC DNA]</scope>
    <source>
        <strain evidence="8">CGMCC 1.6763</strain>
    </source>
</reference>
<evidence type="ECO:0000256" key="2">
    <source>
        <dbReference type="ARBA" id="ARBA00022741"/>
    </source>
</evidence>
<organism evidence="7 8">
    <name type="scientific">Bhargavaea ginsengi</name>
    <dbReference type="NCBI Taxonomy" id="426757"/>
    <lineage>
        <taxon>Bacteria</taxon>
        <taxon>Bacillati</taxon>
        <taxon>Bacillota</taxon>
        <taxon>Bacilli</taxon>
        <taxon>Bacillales</taxon>
        <taxon>Caryophanaceae</taxon>
        <taxon>Bhargavaea</taxon>
    </lineage>
</organism>
<dbReference type="GO" id="GO:0004140">
    <property type="term" value="F:dephospho-CoA kinase activity"/>
    <property type="evidence" value="ECO:0007669"/>
    <property type="project" value="UniProtKB-UniRule"/>
</dbReference>
<comment type="function">
    <text evidence="5">Catalyzes the phosphorylation of the 3'-hydroxyl group of dephosphocoenzyme A to form coenzyme A.</text>
</comment>
<keyword evidence="5" id="KW-0808">Transferase</keyword>
<proteinExistence type="inferred from homology"/>
<evidence type="ECO:0000256" key="3">
    <source>
        <dbReference type="ARBA" id="ARBA00022840"/>
    </source>
</evidence>
<evidence type="ECO:0000313" key="8">
    <source>
        <dbReference type="Proteomes" id="UP000199200"/>
    </source>
</evidence>
<protein>
    <recommendedName>
        <fullName evidence="5 6">Dephospho-CoA kinase</fullName>
        <ecNumber evidence="5 6">2.7.1.24</ecNumber>
    </recommendedName>
    <alternativeName>
        <fullName evidence="5">Dephosphocoenzyme A kinase</fullName>
    </alternativeName>
</protein>
<keyword evidence="5 7" id="KW-0418">Kinase</keyword>
<keyword evidence="2 5" id="KW-0547">Nucleotide-binding</keyword>
<comment type="similarity">
    <text evidence="1 5">Belongs to the CoaE family.</text>
</comment>
<comment type="subcellular location">
    <subcellularLocation>
        <location evidence="5">Cytoplasm</location>
    </subcellularLocation>
</comment>
<evidence type="ECO:0000256" key="1">
    <source>
        <dbReference type="ARBA" id="ARBA00009018"/>
    </source>
</evidence>
<dbReference type="RefSeq" id="WP_092051841.1">
    <property type="nucleotide sequence ID" value="NZ_FNZF01000002.1"/>
</dbReference>
<dbReference type="NCBIfam" id="TIGR00152">
    <property type="entry name" value="dephospho-CoA kinase"/>
    <property type="match status" value="1"/>
</dbReference>
<dbReference type="OrthoDB" id="9812943at2"/>
<dbReference type="AlphaFoldDB" id="A0A1H6XQU2"/>
<dbReference type="Gene3D" id="3.40.50.300">
    <property type="entry name" value="P-loop containing nucleotide triphosphate hydrolases"/>
    <property type="match status" value="1"/>
</dbReference>
<dbReference type="GO" id="GO:0015937">
    <property type="term" value="P:coenzyme A biosynthetic process"/>
    <property type="evidence" value="ECO:0007669"/>
    <property type="project" value="UniProtKB-UniRule"/>
</dbReference>
<dbReference type="EMBL" id="FNZF01000002">
    <property type="protein sequence ID" value="SEJ31433.1"/>
    <property type="molecule type" value="Genomic_DNA"/>
</dbReference>
<evidence type="ECO:0000256" key="4">
    <source>
        <dbReference type="ARBA" id="ARBA00022993"/>
    </source>
</evidence>
<keyword evidence="5" id="KW-0963">Cytoplasm</keyword>
<dbReference type="InterPro" id="IPR027417">
    <property type="entry name" value="P-loop_NTPase"/>
</dbReference>
<dbReference type="CDD" id="cd02022">
    <property type="entry name" value="DPCK"/>
    <property type="match status" value="1"/>
</dbReference>
<keyword evidence="8" id="KW-1185">Reference proteome</keyword>
<dbReference type="PANTHER" id="PTHR10695">
    <property type="entry name" value="DEPHOSPHO-COA KINASE-RELATED"/>
    <property type="match status" value="1"/>
</dbReference>
<dbReference type="UniPathway" id="UPA00241">
    <property type="reaction ID" value="UER00356"/>
</dbReference>
<dbReference type="SUPFAM" id="SSF52540">
    <property type="entry name" value="P-loop containing nucleoside triphosphate hydrolases"/>
    <property type="match status" value="1"/>
</dbReference>
<dbReference type="PROSITE" id="PS51219">
    <property type="entry name" value="DPCK"/>
    <property type="match status" value="1"/>
</dbReference>
<comment type="catalytic activity">
    <reaction evidence="5">
        <text>3'-dephospho-CoA + ATP = ADP + CoA + H(+)</text>
        <dbReference type="Rhea" id="RHEA:18245"/>
        <dbReference type="ChEBI" id="CHEBI:15378"/>
        <dbReference type="ChEBI" id="CHEBI:30616"/>
        <dbReference type="ChEBI" id="CHEBI:57287"/>
        <dbReference type="ChEBI" id="CHEBI:57328"/>
        <dbReference type="ChEBI" id="CHEBI:456216"/>
        <dbReference type="EC" id="2.7.1.24"/>
    </reaction>
</comment>
<dbReference type="STRING" id="426757.SAMN04488127_1596"/>
<evidence type="ECO:0000313" key="7">
    <source>
        <dbReference type="EMBL" id="SEJ31433.1"/>
    </source>
</evidence>
<keyword evidence="3 5" id="KW-0067">ATP-binding</keyword>
<accession>A0A1H6XQU2</accession>
<gene>
    <name evidence="5" type="primary">coaE</name>
    <name evidence="7" type="ORF">SAMN04488127_1596</name>
</gene>
<dbReference type="EC" id="2.7.1.24" evidence="5 6"/>
<sequence length="198" mass="22188">MIIGLTGSIASGKSTVSKMLRERGFPIVDADLVARFVVEPGQPALEEIRQAFGDGVILEDGTMDRAAVGERIFNDPSERKKLNDIVHPAIRQEMLRQRDRHFENGARTVVMDIPLLFESRLQHYADKILVVSVSEETQLKRLMERDGFTEKDARARISSQLPISEKERGADAVIYNNGTIGESEKQLEQILDSWNAAP</sequence>
<dbReference type="Pfam" id="PF01121">
    <property type="entry name" value="CoaE"/>
    <property type="match status" value="1"/>
</dbReference>
<dbReference type="GO" id="GO:0005737">
    <property type="term" value="C:cytoplasm"/>
    <property type="evidence" value="ECO:0007669"/>
    <property type="project" value="UniProtKB-SubCell"/>
</dbReference>
<dbReference type="GO" id="GO:0005524">
    <property type="term" value="F:ATP binding"/>
    <property type="evidence" value="ECO:0007669"/>
    <property type="project" value="UniProtKB-UniRule"/>
</dbReference>
<dbReference type="InterPro" id="IPR001977">
    <property type="entry name" value="Depp_CoAkinase"/>
</dbReference>
<comment type="pathway">
    <text evidence="5">Cofactor biosynthesis; coenzyme A biosynthesis; CoA from (R)-pantothenate: step 5/5.</text>
</comment>
<keyword evidence="4 5" id="KW-0173">Coenzyme A biosynthesis</keyword>
<dbReference type="FunFam" id="3.40.50.300:FF:000485">
    <property type="entry name" value="Dephospho-CoA kinase CAB5"/>
    <property type="match status" value="1"/>
</dbReference>
<evidence type="ECO:0000256" key="6">
    <source>
        <dbReference type="NCBIfam" id="TIGR00152"/>
    </source>
</evidence>
<name>A0A1H6XQU2_9BACL</name>